<organism evidence="2 3">
    <name type="scientific">Bradyrhizobium elkanii</name>
    <dbReference type="NCBI Taxonomy" id="29448"/>
    <lineage>
        <taxon>Bacteria</taxon>
        <taxon>Pseudomonadati</taxon>
        <taxon>Pseudomonadota</taxon>
        <taxon>Alphaproteobacteria</taxon>
        <taxon>Hyphomicrobiales</taxon>
        <taxon>Nitrobacteraceae</taxon>
        <taxon>Bradyrhizobium</taxon>
    </lineage>
</organism>
<dbReference type="EMBL" id="JAFICZ010000001">
    <property type="protein sequence ID" value="MBP1293474.1"/>
    <property type="molecule type" value="Genomic_DNA"/>
</dbReference>
<comment type="caution">
    <text evidence="2">The sequence shown here is derived from an EMBL/GenBank/DDBJ whole genome shotgun (WGS) entry which is preliminary data.</text>
</comment>
<evidence type="ECO:0000256" key="1">
    <source>
        <dbReference type="SAM" id="MobiDB-lite"/>
    </source>
</evidence>
<sequence length="183" mass="19909">MKEVVDAYVEDLRPQPWRIRFLLLIDLLQEKLETGAAATQWRLLQEWTGIVTAILEHLPPDSSVVECLALMSISFNDQWRAQALGQIERDPTLLDRLVAVCPDWEDIVETVLEANRKRPSKGATGPRSLIGICSAGHTCSLATDGSSARPALELSDAPPGPAGRGILGRVSRRCGGWGGTRSG</sequence>
<evidence type="ECO:0000313" key="3">
    <source>
        <dbReference type="Proteomes" id="UP000673383"/>
    </source>
</evidence>
<protein>
    <submittedName>
        <fullName evidence="2">Uncharacterized protein</fullName>
    </submittedName>
</protein>
<feature type="region of interest" description="Disordered" evidence="1">
    <location>
        <begin position="149"/>
        <end position="168"/>
    </location>
</feature>
<name>A0A8I1Y7L3_BRAEL</name>
<gene>
    <name evidence="2" type="ORF">JOH49_003227</name>
</gene>
<reference evidence="2" key="1">
    <citation type="submission" date="2021-02" db="EMBL/GenBank/DDBJ databases">
        <title>Genomic Encyclopedia of Type Strains, Phase IV (KMG-V): Genome sequencing to study the core and pangenomes of soil and plant-associated prokaryotes.</title>
        <authorList>
            <person name="Whitman W."/>
        </authorList>
    </citation>
    <scope>NUCLEOTIDE SEQUENCE</scope>
    <source>
        <strain evidence="2">USDA 406</strain>
    </source>
</reference>
<accession>A0A8I1Y7L3</accession>
<dbReference type="RefSeq" id="WP_245163913.1">
    <property type="nucleotide sequence ID" value="NZ_CP126029.1"/>
</dbReference>
<dbReference type="AlphaFoldDB" id="A0A8I1Y7L3"/>
<evidence type="ECO:0000313" key="2">
    <source>
        <dbReference type="EMBL" id="MBP1293474.1"/>
    </source>
</evidence>
<proteinExistence type="predicted"/>
<dbReference type="Proteomes" id="UP000673383">
    <property type="component" value="Unassembled WGS sequence"/>
</dbReference>